<reference evidence="6" key="1">
    <citation type="journal article" date="2022" name="Int. J. Syst. Evol. Microbiol.">
        <title>Pseudomonas aegrilactucae sp. nov. and Pseudomonas morbosilactucae sp. nov., pathogens causing bacterial rot of lettuce in Japan.</title>
        <authorList>
            <person name="Sawada H."/>
            <person name="Fujikawa T."/>
            <person name="Satou M."/>
        </authorList>
    </citation>
    <scope>NUCLEOTIDE SEQUENCE</scope>
    <source>
        <strain evidence="6">0166_1</strain>
    </source>
</reference>
<dbReference type="PANTHER" id="PTHR43537:SF24">
    <property type="entry name" value="GLUCONATE OPERON TRANSCRIPTIONAL REPRESSOR"/>
    <property type="match status" value="1"/>
</dbReference>
<keyword evidence="2" id="KW-0238">DNA-binding</keyword>
<dbReference type="Gene3D" id="1.10.10.10">
    <property type="entry name" value="Winged helix-like DNA-binding domain superfamily/Winged helix DNA-binding domain"/>
    <property type="match status" value="2"/>
</dbReference>
<dbReference type="Pfam" id="PF00392">
    <property type="entry name" value="GntR"/>
    <property type="match status" value="2"/>
</dbReference>
<feature type="compositionally biased region" description="Low complexity" evidence="4">
    <location>
        <begin position="211"/>
        <end position="234"/>
    </location>
</feature>
<accession>A0A9E7C0N3</accession>
<evidence type="ECO:0000256" key="2">
    <source>
        <dbReference type="ARBA" id="ARBA00023125"/>
    </source>
</evidence>
<dbReference type="SMART" id="SM00895">
    <property type="entry name" value="FCD"/>
    <property type="match status" value="2"/>
</dbReference>
<protein>
    <recommendedName>
        <fullName evidence="5">HTH gntR-type domain-containing protein</fullName>
    </recommendedName>
</protein>
<dbReference type="InterPro" id="IPR036388">
    <property type="entry name" value="WH-like_DNA-bd_sf"/>
</dbReference>
<proteinExistence type="predicted"/>
<dbReference type="InterPro" id="IPR011711">
    <property type="entry name" value="GntR_C"/>
</dbReference>
<feature type="domain" description="HTH gntR-type" evidence="5">
    <location>
        <begin position="1"/>
        <end position="62"/>
    </location>
</feature>
<organism evidence="6 7">
    <name type="scientific">Capillimicrobium parvum</name>
    <dbReference type="NCBI Taxonomy" id="2884022"/>
    <lineage>
        <taxon>Bacteria</taxon>
        <taxon>Bacillati</taxon>
        <taxon>Actinomycetota</taxon>
        <taxon>Thermoleophilia</taxon>
        <taxon>Solirubrobacterales</taxon>
        <taxon>Capillimicrobiaceae</taxon>
        <taxon>Capillimicrobium</taxon>
    </lineage>
</organism>
<gene>
    <name evidence="6" type="ORF">DSM104329_02107</name>
</gene>
<feature type="domain" description="HTH gntR-type" evidence="5">
    <location>
        <begin position="234"/>
        <end position="301"/>
    </location>
</feature>
<dbReference type="SMART" id="SM00345">
    <property type="entry name" value="HTH_GNTR"/>
    <property type="match status" value="2"/>
</dbReference>
<feature type="region of interest" description="Disordered" evidence="4">
    <location>
        <begin position="211"/>
        <end position="236"/>
    </location>
</feature>
<dbReference type="SUPFAM" id="SSF48008">
    <property type="entry name" value="GntR ligand-binding domain-like"/>
    <property type="match status" value="2"/>
</dbReference>
<dbReference type="Pfam" id="PF07729">
    <property type="entry name" value="FCD"/>
    <property type="match status" value="2"/>
</dbReference>
<dbReference type="Proteomes" id="UP001162834">
    <property type="component" value="Chromosome"/>
</dbReference>
<dbReference type="GO" id="GO:0003677">
    <property type="term" value="F:DNA binding"/>
    <property type="evidence" value="ECO:0007669"/>
    <property type="project" value="UniProtKB-KW"/>
</dbReference>
<dbReference type="CDD" id="cd07377">
    <property type="entry name" value="WHTH_GntR"/>
    <property type="match status" value="1"/>
</dbReference>
<dbReference type="InterPro" id="IPR036390">
    <property type="entry name" value="WH_DNA-bd_sf"/>
</dbReference>
<dbReference type="Gene3D" id="1.20.120.530">
    <property type="entry name" value="GntR ligand-binding domain-like"/>
    <property type="match status" value="2"/>
</dbReference>
<dbReference type="KEGG" id="sbae:DSM104329_02107"/>
<dbReference type="GO" id="GO:0003700">
    <property type="term" value="F:DNA-binding transcription factor activity"/>
    <property type="evidence" value="ECO:0007669"/>
    <property type="project" value="InterPro"/>
</dbReference>
<evidence type="ECO:0000256" key="4">
    <source>
        <dbReference type="SAM" id="MobiDB-lite"/>
    </source>
</evidence>
<dbReference type="PANTHER" id="PTHR43537">
    <property type="entry name" value="TRANSCRIPTIONAL REGULATOR, GNTR FAMILY"/>
    <property type="match status" value="1"/>
</dbReference>
<dbReference type="AlphaFoldDB" id="A0A9E7C0N3"/>
<keyword evidence="3" id="KW-0804">Transcription</keyword>
<dbReference type="PROSITE" id="PS50949">
    <property type="entry name" value="HTH_GNTR"/>
    <property type="match status" value="2"/>
</dbReference>
<evidence type="ECO:0000256" key="3">
    <source>
        <dbReference type="ARBA" id="ARBA00023163"/>
    </source>
</evidence>
<evidence type="ECO:0000256" key="1">
    <source>
        <dbReference type="ARBA" id="ARBA00023015"/>
    </source>
</evidence>
<dbReference type="InterPro" id="IPR000524">
    <property type="entry name" value="Tscrpt_reg_HTH_GntR"/>
</dbReference>
<dbReference type="EMBL" id="CP087164">
    <property type="protein sequence ID" value="UGS35712.1"/>
    <property type="molecule type" value="Genomic_DNA"/>
</dbReference>
<dbReference type="InterPro" id="IPR008920">
    <property type="entry name" value="TF_FadR/GntR_C"/>
</dbReference>
<dbReference type="SUPFAM" id="SSF46785">
    <property type="entry name" value="Winged helix' DNA-binding domain"/>
    <property type="match status" value="2"/>
</dbReference>
<sequence>MVTRLREAIIFGDRPPGSRLLVAHIAREEHASVATVVQALRELEAMGLIVRVSQRGARVSELSLAELAPLAAARRSMSLLAIRRAAERFTPADARRAETALMEQERALRAGELRTLVPVTTEFHEGLYAAAQSPWLSRSLHVTHECMEHYLARILVGHPGIDVDYSGHREVLDACVARDADEAVRRLDRHLGVLVDFFERLLDAAPALGAAPAPDASPAPGGAAAPHGTSAGPASHRDWAAAELLERILSGELEPGAPLRLERLADLLGTGVFPVREALRELEALGVVEHVPNRGARVVEPSPEDLADLVTTRLALEPVVAGHAARAFTPADDALARGWVQRHAEAVAAGDARRARAARRELHFTLYRAAGAPRLLTVIRPVWTRAELHAGRDRPGAADDDTGALDELRAACAAHDAPLAERLLTARIRG</sequence>
<evidence type="ECO:0000313" key="6">
    <source>
        <dbReference type="EMBL" id="UGS35712.1"/>
    </source>
</evidence>
<evidence type="ECO:0000259" key="5">
    <source>
        <dbReference type="PROSITE" id="PS50949"/>
    </source>
</evidence>
<keyword evidence="1" id="KW-0805">Transcription regulation</keyword>
<evidence type="ECO:0000313" key="7">
    <source>
        <dbReference type="Proteomes" id="UP001162834"/>
    </source>
</evidence>
<name>A0A9E7C0N3_9ACTN</name>
<keyword evidence="7" id="KW-1185">Reference proteome</keyword>